<name>A0A8H6M916_9AGAR</name>
<organism evidence="1 2">
    <name type="scientific">Ephemerocybe angulata</name>
    <dbReference type="NCBI Taxonomy" id="980116"/>
    <lineage>
        <taxon>Eukaryota</taxon>
        <taxon>Fungi</taxon>
        <taxon>Dikarya</taxon>
        <taxon>Basidiomycota</taxon>
        <taxon>Agaricomycotina</taxon>
        <taxon>Agaricomycetes</taxon>
        <taxon>Agaricomycetidae</taxon>
        <taxon>Agaricales</taxon>
        <taxon>Agaricineae</taxon>
        <taxon>Psathyrellaceae</taxon>
        <taxon>Ephemerocybe</taxon>
    </lineage>
</organism>
<accession>A0A8H6M916</accession>
<dbReference type="EMBL" id="JACGCI010000029">
    <property type="protein sequence ID" value="KAF6755612.1"/>
    <property type="molecule type" value="Genomic_DNA"/>
</dbReference>
<gene>
    <name evidence="1" type="ORF">DFP72DRAFT_811415</name>
</gene>
<proteinExistence type="predicted"/>
<feature type="non-terminal residue" evidence="1">
    <location>
        <position position="1"/>
    </location>
</feature>
<sequence length="111" mass="11962">CDALESSIVLTPVPTLAHPQDSRRFPCAEALLGPGGNHDATVSILDQDGNEHRFLVVCKVGQELPINRSLRLLLPNANWQGSVLVVKMGRRIAFTSMTASDKELATAALTK</sequence>
<protein>
    <submittedName>
        <fullName evidence="1">Uncharacterized protein</fullName>
    </submittedName>
</protein>
<reference evidence="1 2" key="1">
    <citation type="submission" date="2020-07" db="EMBL/GenBank/DDBJ databases">
        <title>Comparative genomics of pyrophilous fungi reveals a link between fire events and developmental genes.</title>
        <authorList>
            <consortium name="DOE Joint Genome Institute"/>
            <person name="Steindorff A.S."/>
            <person name="Carver A."/>
            <person name="Calhoun S."/>
            <person name="Stillman K."/>
            <person name="Liu H."/>
            <person name="Lipzen A."/>
            <person name="Pangilinan J."/>
            <person name="Labutti K."/>
            <person name="Bruns T.D."/>
            <person name="Grigoriev I.V."/>
        </authorList>
    </citation>
    <scope>NUCLEOTIDE SEQUENCE [LARGE SCALE GENOMIC DNA]</scope>
    <source>
        <strain evidence="1 2">CBS 144469</strain>
    </source>
</reference>
<comment type="caution">
    <text evidence="1">The sequence shown here is derived from an EMBL/GenBank/DDBJ whole genome shotgun (WGS) entry which is preliminary data.</text>
</comment>
<dbReference type="Proteomes" id="UP000521943">
    <property type="component" value="Unassembled WGS sequence"/>
</dbReference>
<evidence type="ECO:0000313" key="2">
    <source>
        <dbReference type="Proteomes" id="UP000521943"/>
    </source>
</evidence>
<dbReference type="OrthoDB" id="2916406at2759"/>
<dbReference type="AlphaFoldDB" id="A0A8H6M916"/>
<keyword evidence="2" id="KW-1185">Reference proteome</keyword>
<evidence type="ECO:0000313" key="1">
    <source>
        <dbReference type="EMBL" id="KAF6755612.1"/>
    </source>
</evidence>